<dbReference type="PANTHER" id="PTHR23012:SF176">
    <property type="entry name" value="OS01G0894600 PROTEIN"/>
    <property type="match status" value="1"/>
</dbReference>
<evidence type="ECO:0000313" key="6">
    <source>
        <dbReference type="EMBL" id="KAF5942211.1"/>
    </source>
</evidence>
<name>A0A7J7GQM3_CAMSI</name>
<keyword evidence="7" id="KW-1185">Reference proteome</keyword>
<evidence type="ECO:0000256" key="2">
    <source>
        <dbReference type="ARBA" id="ARBA00022771"/>
    </source>
</evidence>
<reference evidence="7" key="1">
    <citation type="journal article" date="2020" name="Nat. Commun.">
        <title>Genome assembly of wild tea tree DASZ reveals pedigree and selection history of tea varieties.</title>
        <authorList>
            <person name="Zhang W."/>
            <person name="Zhang Y."/>
            <person name="Qiu H."/>
            <person name="Guo Y."/>
            <person name="Wan H."/>
            <person name="Zhang X."/>
            <person name="Scossa F."/>
            <person name="Alseekh S."/>
            <person name="Zhang Q."/>
            <person name="Wang P."/>
            <person name="Xu L."/>
            <person name="Schmidt M.H."/>
            <person name="Jia X."/>
            <person name="Li D."/>
            <person name="Zhu A."/>
            <person name="Guo F."/>
            <person name="Chen W."/>
            <person name="Ni D."/>
            <person name="Usadel B."/>
            <person name="Fernie A.R."/>
            <person name="Wen W."/>
        </authorList>
    </citation>
    <scope>NUCLEOTIDE SEQUENCE [LARGE SCALE GENOMIC DNA]</scope>
    <source>
        <strain evidence="7">cv. G240</strain>
    </source>
</reference>
<proteinExistence type="predicted"/>
<dbReference type="InterPro" id="IPR022143">
    <property type="entry name" value="DUF3675"/>
</dbReference>
<evidence type="ECO:0000259" key="5">
    <source>
        <dbReference type="Pfam" id="PF12906"/>
    </source>
</evidence>
<dbReference type="InterPro" id="IPR013083">
    <property type="entry name" value="Znf_RING/FYVE/PHD"/>
</dbReference>
<organism evidence="6 7">
    <name type="scientific">Camellia sinensis</name>
    <name type="common">Tea plant</name>
    <name type="synonym">Thea sinensis</name>
    <dbReference type="NCBI Taxonomy" id="4442"/>
    <lineage>
        <taxon>Eukaryota</taxon>
        <taxon>Viridiplantae</taxon>
        <taxon>Streptophyta</taxon>
        <taxon>Embryophyta</taxon>
        <taxon>Tracheophyta</taxon>
        <taxon>Spermatophyta</taxon>
        <taxon>Magnoliopsida</taxon>
        <taxon>eudicotyledons</taxon>
        <taxon>Gunneridae</taxon>
        <taxon>Pentapetalae</taxon>
        <taxon>asterids</taxon>
        <taxon>Ericales</taxon>
        <taxon>Theaceae</taxon>
        <taxon>Camellia</taxon>
    </lineage>
</organism>
<accession>A0A7J7GQM3</accession>
<keyword evidence="2" id="KW-0863">Zinc-finger</keyword>
<evidence type="ECO:0000256" key="3">
    <source>
        <dbReference type="ARBA" id="ARBA00022833"/>
    </source>
</evidence>
<evidence type="ECO:0000256" key="4">
    <source>
        <dbReference type="SAM" id="Phobius"/>
    </source>
</evidence>
<dbReference type="Pfam" id="PF12428">
    <property type="entry name" value="DUF3675"/>
    <property type="match status" value="1"/>
</dbReference>
<dbReference type="GO" id="GO:0008270">
    <property type="term" value="F:zinc ion binding"/>
    <property type="evidence" value="ECO:0007669"/>
    <property type="project" value="UniProtKB-KW"/>
</dbReference>
<sequence length="245" mass="27571">QIQKHISSLCYQPRLSHSPVFHTLPSFYSLLLGKKIGSGVVFVKNSNGGGVGCSEKVVRECRICQEEDEEHQMEAPCACNGTLKVYSPNYILPPKSNPEVMAIDIRQPWGPHIDLRDSHFLALTAAERQFLQSEYDDYGVANSSLACIRSVAIILMLILLIRQVLMVTRDFGMVQEPSTFFNFQVTLLQFAGFLLPCYVMIRSWYISFSRDRKEGINCWGTLSGDQSILILSMGALVFCTHCFCL</sequence>
<dbReference type="Pfam" id="PF12906">
    <property type="entry name" value="RINGv"/>
    <property type="match status" value="1"/>
</dbReference>
<feature type="non-terminal residue" evidence="6">
    <location>
        <position position="245"/>
    </location>
</feature>
<dbReference type="GO" id="GO:0004842">
    <property type="term" value="F:ubiquitin-protein transferase activity"/>
    <property type="evidence" value="ECO:0007669"/>
    <property type="project" value="TreeGrafter"/>
</dbReference>
<dbReference type="EMBL" id="JACBKZ010000009">
    <property type="protein sequence ID" value="KAF5942211.1"/>
    <property type="molecule type" value="Genomic_DNA"/>
</dbReference>
<dbReference type="PANTHER" id="PTHR23012">
    <property type="entry name" value="RING/FYVE/PHD ZINC FINGER DOMAIN-CONTAINING"/>
    <property type="match status" value="1"/>
</dbReference>
<comment type="caution">
    <text evidence="6">The sequence shown here is derived from an EMBL/GenBank/DDBJ whole genome shotgun (WGS) entry which is preliminary data.</text>
</comment>
<keyword evidence="3" id="KW-0862">Zinc</keyword>
<evidence type="ECO:0000256" key="1">
    <source>
        <dbReference type="ARBA" id="ARBA00022723"/>
    </source>
</evidence>
<feature type="domain" description="RING-CH-type" evidence="5">
    <location>
        <begin position="61"/>
        <end position="85"/>
    </location>
</feature>
<protein>
    <recommendedName>
        <fullName evidence="5">RING-CH-type domain-containing protein</fullName>
    </recommendedName>
</protein>
<feature type="transmembrane region" description="Helical" evidence="4">
    <location>
        <begin position="181"/>
        <end position="201"/>
    </location>
</feature>
<evidence type="ECO:0000313" key="7">
    <source>
        <dbReference type="Proteomes" id="UP000593564"/>
    </source>
</evidence>
<keyword evidence="4" id="KW-1133">Transmembrane helix</keyword>
<keyword evidence="4" id="KW-0472">Membrane</keyword>
<feature type="transmembrane region" description="Helical" evidence="4">
    <location>
        <begin position="138"/>
        <end position="161"/>
    </location>
</feature>
<reference evidence="6 7" key="2">
    <citation type="submission" date="2020-07" db="EMBL/GenBank/DDBJ databases">
        <title>Genome assembly of wild tea tree DASZ reveals pedigree and selection history of tea varieties.</title>
        <authorList>
            <person name="Zhang W."/>
        </authorList>
    </citation>
    <scope>NUCLEOTIDE SEQUENCE [LARGE SCALE GENOMIC DNA]</scope>
    <source>
        <strain evidence="7">cv. G240</strain>
        <tissue evidence="6">Leaf</tissue>
    </source>
</reference>
<dbReference type="InterPro" id="IPR011016">
    <property type="entry name" value="Znf_RING-CH"/>
</dbReference>
<keyword evidence="1" id="KW-0479">Metal-binding</keyword>
<dbReference type="Gene3D" id="3.30.40.10">
    <property type="entry name" value="Zinc/RING finger domain, C3HC4 (zinc finger)"/>
    <property type="match status" value="1"/>
</dbReference>
<dbReference type="AlphaFoldDB" id="A0A7J7GQM3"/>
<dbReference type="Proteomes" id="UP000593564">
    <property type="component" value="Unassembled WGS sequence"/>
</dbReference>
<dbReference type="GO" id="GO:0016020">
    <property type="term" value="C:membrane"/>
    <property type="evidence" value="ECO:0007669"/>
    <property type="project" value="TreeGrafter"/>
</dbReference>
<gene>
    <name evidence="6" type="ORF">HYC85_019853</name>
</gene>
<dbReference type="InterPro" id="IPR033275">
    <property type="entry name" value="MARCH-like"/>
</dbReference>
<keyword evidence="4" id="KW-0812">Transmembrane</keyword>
<dbReference type="GO" id="GO:0016567">
    <property type="term" value="P:protein ubiquitination"/>
    <property type="evidence" value="ECO:0007669"/>
    <property type="project" value="TreeGrafter"/>
</dbReference>